<evidence type="ECO:0000313" key="2">
    <source>
        <dbReference type="EMBL" id="MBB5538046.1"/>
    </source>
</evidence>
<gene>
    <name evidence="2" type="ORF">GGD55_004767</name>
</gene>
<dbReference type="Pfam" id="PF22258">
    <property type="entry name" value="DUF6949"/>
    <property type="match status" value="1"/>
</dbReference>
<keyword evidence="1" id="KW-0812">Transmembrane</keyword>
<comment type="caution">
    <text evidence="2">The sequence shown here is derived from an EMBL/GenBank/DDBJ whole genome shotgun (WGS) entry which is preliminary data.</text>
</comment>
<dbReference type="RefSeq" id="WP_018325099.1">
    <property type="nucleotide sequence ID" value="NZ_JACHBK010000012.1"/>
</dbReference>
<dbReference type="AlphaFoldDB" id="A0A7W8UES8"/>
<name>A0A7W8UES8_9HYPH</name>
<protein>
    <submittedName>
        <fullName evidence="2">Uncharacterized protein</fullName>
    </submittedName>
</protein>
<dbReference type="InterPro" id="IPR053803">
    <property type="entry name" value="DUF6949"/>
</dbReference>
<keyword evidence="3" id="KW-1185">Reference proteome</keyword>
<accession>A0A7W8UES8</accession>
<keyword evidence="1" id="KW-1133">Transmembrane helix</keyword>
<sequence length="107" mass="11442">MNFMMIFILLAAGFGVSFIVLDVSRVAGHRHWPASHDLVRNNFRPFAIFLALFAGPALLAHALRRMLLSGGLRTGDGVASVVIACGWACCYGVVVVECVRLAGLTAP</sequence>
<evidence type="ECO:0000313" key="3">
    <source>
        <dbReference type="Proteomes" id="UP000585507"/>
    </source>
</evidence>
<reference evidence="2 3" key="1">
    <citation type="submission" date="2020-08" db="EMBL/GenBank/DDBJ databases">
        <title>Genomic Encyclopedia of Type Strains, Phase IV (KMG-V): Genome sequencing to study the core and pangenomes of soil and plant-associated prokaryotes.</title>
        <authorList>
            <person name="Whitman W."/>
        </authorList>
    </citation>
    <scope>NUCLEOTIDE SEQUENCE [LARGE SCALE GENOMIC DNA]</scope>
    <source>
        <strain evidence="2 3">SEMIA 4084</strain>
    </source>
</reference>
<keyword evidence="1" id="KW-0472">Membrane</keyword>
<feature type="transmembrane region" description="Helical" evidence="1">
    <location>
        <begin position="44"/>
        <end position="63"/>
    </location>
</feature>
<proteinExistence type="predicted"/>
<organism evidence="2 3">
    <name type="scientific">Rhizobium giardinii</name>
    <dbReference type="NCBI Taxonomy" id="56731"/>
    <lineage>
        <taxon>Bacteria</taxon>
        <taxon>Pseudomonadati</taxon>
        <taxon>Pseudomonadota</taxon>
        <taxon>Alphaproteobacteria</taxon>
        <taxon>Hyphomicrobiales</taxon>
        <taxon>Rhizobiaceae</taxon>
        <taxon>Rhizobium/Agrobacterium group</taxon>
        <taxon>Rhizobium</taxon>
    </lineage>
</organism>
<evidence type="ECO:0000256" key="1">
    <source>
        <dbReference type="SAM" id="Phobius"/>
    </source>
</evidence>
<dbReference type="EMBL" id="JACHBK010000012">
    <property type="protein sequence ID" value="MBB5538046.1"/>
    <property type="molecule type" value="Genomic_DNA"/>
</dbReference>
<dbReference type="Proteomes" id="UP000585507">
    <property type="component" value="Unassembled WGS sequence"/>
</dbReference>